<dbReference type="STRING" id="70667.A0A183SGT4"/>
<dbReference type="EMBL" id="UYSU01032536">
    <property type="protein sequence ID" value="VDL89817.1"/>
    <property type="molecule type" value="Genomic_DNA"/>
</dbReference>
<evidence type="ECO:0000256" key="10">
    <source>
        <dbReference type="ARBA" id="ARBA00023136"/>
    </source>
</evidence>
<feature type="transmembrane region" description="Helical" evidence="13">
    <location>
        <begin position="661"/>
        <end position="684"/>
    </location>
</feature>
<keyword evidence="11" id="KW-0407">Ion channel</keyword>
<feature type="transmembrane region" description="Helical" evidence="13">
    <location>
        <begin position="562"/>
        <end position="584"/>
    </location>
</feature>
<keyword evidence="9" id="KW-0406">Ion transport</keyword>
<dbReference type="InterPro" id="IPR003131">
    <property type="entry name" value="T1-type_BTB"/>
</dbReference>
<evidence type="ECO:0000256" key="12">
    <source>
        <dbReference type="SAM" id="MobiDB-lite"/>
    </source>
</evidence>
<keyword evidence="8 13" id="KW-1133">Transmembrane helix</keyword>
<evidence type="ECO:0000256" key="5">
    <source>
        <dbReference type="ARBA" id="ARBA00022826"/>
    </source>
</evidence>
<feature type="domain" description="Potassium channel tetramerisation-type BTB" evidence="15">
    <location>
        <begin position="173"/>
        <end position="254"/>
    </location>
</feature>
<dbReference type="GO" id="GO:0005251">
    <property type="term" value="F:delayed rectifier potassium channel activity"/>
    <property type="evidence" value="ECO:0007669"/>
    <property type="project" value="TreeGrafter"/>
</dbReference>
<feature type="compositionally biased region" description="Polar residues" evidence="12">
    <location>
        <begin position="84"/>
        <end position="93"/>
    </location>
</feature>
<dbReference type="Gene3D" id="3.30.710.10">
    <property type="entry name" value="Potassium Channel Kv1.1, Chain A"/>
    <property type="match status" value="1"/>
</dbReference>
<dbReference type="AlphaFoldDB" id="A0A183SGT4"/>
<dbReference type="Pfam" id="PF02214">
    <property type="entry name" value="BTB_2"/>
    <property type="match status" value="1"/>
</dbReference>
<keyword evidence="4 13" id="KW-0812">Transmembrane</keyword>
<evidence type="ECO:0000256" key="13">
    <source>
        <dbReference type="SAM" id="Phobius"/>
    </source>
</evidence>
<dbReference type="Gene3D" id="1.10.287.70">
    <property type="match status" value="1"/>
</dbReference>
<evidence type="ECO:0000256" key="6">
    <source>
        <dbReference type="ARBA" id="ARBA00022882"/>
    </source>
</evidence>
<dbReference type="InterPro" id="IPR027359">
    <property type="entry name" value="Volt_channel_dom_sf"/>
</dbReference>
<dbReference type="Pfam" id="PF00520">
    <property type="entry name" value="Ion_trans"/>
    <property type="match status" value="1"/>
</dbReference>
<protein>
    <submittedName>
        <fullName evidence="18">Potassium voltage-gated channel protein egl-36</fullName>
    </submittedName>
</protein>
<keyword evidence="7" id="KW-0630">Potassium</keyword>
<dbReference type="WBParaSite" id="SSLN_0000353501-mRNA-1">
    <property type="protein sequence ID" value="SSLN_0000353501-mRNA-1"/>
    <property type="gene ID" value="SSLN_0000353501"/>
</dbReference>
<evidence type="ECO:0000313" key="16">
    <source>
        <dbReference type="EMBL" id="VDL89817.1"/>
    </source>
</evidence>
<evidence type="ECO:0000256" key="3">
    <source>
        <dbReference type="ARBA" id="ARBA00022538"/>
    </source>
</evidence>
<name>A0A183SGT4_SCHSO</name>
<evidence type="ECO:0000313" key="17">
    <source>
        <dbReference type="Proteomes" id="UP000275846"/>
    </source>
</evidence>
<dbReference type="Proteomes" id="UP000275846">
    <property type="component" value="Unassembled WGS sequence"/>
</dbReference>
<keyword evidence="5" id="KW-0631">Potassium channel</keyword>
<evidence type="ECO:0000256" key="9">
    <source>
        <dbReference type="ARBA" id="ARBA00023065"/>
    </source>
</evidence>
<dbReference type="SUPFAM" id="SSF54695">
    <property type="entry name" value="POZ domain"/>
    <property type="match status" value="1"/>
</dbReference>
<evidence type="ECO:0000256" key="1">
    <source>
        <dbReference type="ARBA" id="ARBA00004141"/>
    </source>
</evidence>
<feature type="compositionally biased region" description="Polar residues" evidence="12">
    <location>
        <begin position="19"/>
        <end position="32"/>
    </location>
</feature>
<dbReference type="InterPro" id="IPR005821">
    <property type="entry name" value="Ion_trans_dom"/>
</dbReference>
<dbReference type="InterPro" id="IPR028325">
    <property type="entry name" value="VG_K_chnl"/>
</dbReference>
<feature type="transmembrane region" description="Helical" evidence="13">
    <location>
        <begin position="605"/>
        <end position="626"/>
    </location>
</feature>
<feature type="region of interest" description="Disordered" evidence="12">
    <location>
        <begin position="321"/>
        <end position="349"/>
    </location>
</feature>
<proteinExistence type="predicted"/>
<feature type="compositionally biased region" description="Basic and acidic residues" evidence="12">
    <location>
        <begin position="107"/>
        <end position="132"/>
    </location>
</feature>
<feature type="transmembrane region" description="Helical" evidence="13">
    <location>
        <begin position="638"/>
        <end position="654"/>
    </location>
</feature>
<sequence>MSRSKSDHWKRSQCEDQQEASSSHSTNNPLSHSSDDRPAPEYKTKRRRDVVVSFKPNEEHIESTDVTVYDAAVPTMEPLPPLYSQVTQPNNPRASKFPGSKKFSCSHVEEPNDPVVDRGAEERGQSANRRAELTSFSPKSGKRNNGRSESSLPSSYVSLTAYGYEPRFPGPLVRLNVSGTLFLVKMNTLRRDPVVYEKLLEDAEWLGDTNEYYFERDPVVFRFVHSYLRYQELHLPQNICGPLLEKELEAWGLHLGFDLQRCCLGPVMESKSKLESLRKFEKEFTEEQTKATICCPRSEHWQQVREDVWRVIGDTPKKRWLNPASGLSGSAEGRSKASLSTDDTVHEGEQTGRLVPAATSQDVKTDLDSQSITQNGFNWHKTNYIVQQEEDIDRDNPKERVILSASDGIPNWRHLQGIPKRIICSRTYVSLQAIVICSLILLMILGYVANLRVPFGPRLRSNRTFEPPDDPFHVYRMYFAFDAKDQRLTRPVQAVVVLQWICVLLFTLDLVARAIFCPNILHWLRSVYTITDVVSLTPFYVESSMYAIIETFPDTEIYAQKMIHMLQVLDMVNLLKIFVAGRLFRILQRQRATRVLMYTVRTSALNMFVVLELMALCSVFFGTAVFFLDSAFDTIPRGMWWALITMATVGYGDITPSSMAGYILAVFCVVAGILLTSYTVPILVNDFLLYYSHADQLAWMRRVHSSATEKRRNERRDLLVKRRMNRVRALLKNSVVGNYSLGRSTSANINQANST</sequence>
<reference evidence="16 17" key="2">
    <citation type="submission" date="2018-11" db="EMBL/GenBank/DDBJ databases">
        <authorList>
            <consortium name="Pathogen Informatics"/>
        </authorList>
    </citation>
    <scope>NUCLEOTIDE SEQUENCE [LARGE SCALE GENOMIC DNA]</scope>
    <source>
        <strain evidence="16 17">NST_G2</strain>
    </source>
</reference>
<organism evidence="18">
    <name type="scientific">Schistocephalus solidus</name>
    <name type="common">Tapeworm</name>
    <dbReference type="NCBI Taxonomy" id="70667"/>
    <lineage>
        <taxon>Eukaryota</taxon>
        <taxon>Metazoa</taxon>
        <taxon>Spiralia</taxon>
        <taxon>Lophotrochozoa</taxon>
        <taxon>Platyhelminthes</taxon>
        <taxon>Cestoda</taxon>
        <taxon>Eucestoda</taxon>
        <taxon>Diphyllobothriidea</taxon>
        <taxon>Diphyllobothriidae</taxon>
        <taxon>Schistocephalus</taxon>
    </lineage>
</organism>
<feature type="transmembrane region" description="Helical" evidence="13">
    <location>
        <begin position="428"/>
        <end position="450"/>
    </location>
</feature>
<dbReference type="Gene3D" id="1.20.120.350">
    <property type="entry name" value="Voltage-gated potassium channels. Chain C"/>
    <property type="match status" value="1"/>
</dbReference>
<gene>
    <name evidence="16" type="ORF">SSLN_LOCUS3432</name>
</gene>
<accession>A0A183SGT4</accession>
<feature type="region of interest" description="Disordered" evidence="12">
    <location>
        <begin position="80"/>
        <end position="152"/>
    </location>
</feature>
<evidence type="ECO:0000256" key="8">
    <source>
        <dbReference type="ARBA" id="ARBA00022989"/>
    </source>
</evidence>
<keyword evidence="17" id="KW-1185">Reference proteome</keyword>
<dbReference type="OrthoDB" id="1244179at2759"/>
<keyword evidence="2" id="KW-0813">Transport</keyword>
<dbReference type="PRINTS" id="PR00169">
    <property type="entry name" value="KCHANNEL"/>
</dbReference>
<feature type="domain" description="Ion transport" evidence="14">
    <location>
        <begin position="483"/>
        <end position="693"/>
    </location>
</feature>
<keyword evidence="3" id="KW-0633">Potassium transport</keyword>
<dbReference type="PANTHER" id="PTHR11537:SF252">
    <property type="entry name" value="POTASSIUM VOLTAGE-GATED CHANNEL PROTEIN SHAW"/>
    <property type="match status" value="1"/>
</dbReference>
<evidence type="ECO:0000256" key="7">
    <source>
        <dbReference type="ARBA" id="ARBA00022958"/>
    </source>
</evidence>
<evidence type="ECO:0000259" key="14">
    <source>
        <dbReference type="Pfam" id="PF00520"/>
    </source>
</evidence>
<dbReference type="CDD" id="cd18317">
    <property type="entry name" value="BTB_POZ_Kv"/>
    <property type="match status" value="1"/>
</dbReference>
<feature type="region of interest" description="Disordered" evidence="12">
    <location>
        <begin position="1"/>
        <end position="56"/>
    </location>
</feature>
<evidence type="ECO:0000313" key="18">
    <source>
        <dbReference type="WBParaSite" id="SSLN_0000353501-mRNA-1"/>
    </source>
</evidence>
<dbReference type="GO" id="GO:0008076">
    <property type="term" value="C:voltage-gated potassium channel complex"/>
    <property type="evidence" value="ECO:0007669"/>
    <property type="project" value="InterPro"/>
</dbReference>
<evidence type="ECO:0000256" key="4">
    <source>
        <dbReference type="ARBA" id="ARBA00022692"/>
    </source>
</evidence>
<keyword evidence="6" id="KW-0851">Voltage-gated channel</keyword>
<evidence type="ECO:0000259" key="15">
    <source>
        <dbReference type="Pfam" id="PF02214"/>
    </source>
</evidence>
<keyword evidence="10 13" id="KW-0472">Membrane</keyword>
<feature type="transmembrane region" description="Helical" evidence="13">
    <location>
        <begin position="494"/>
        <end position="516"/>
    </location>
</feature>
<feature type="compositionally biased region" description="Basic and acidic residues" evidence="12">
    <location>
        <begin position="33"/>
        <end position="43"/>
    </location>
</feature>
<reference evidence="18" key="1">
    <citation type="submission" date="2016-06" db="UniProtKB">
        <authorList>
            <consortium name="WormBaseParasite"/>
        </authorList>
    </citation>
    <scope>IDENTIFICATION</scope>
</reference>
<dbReference type="GO" id="GO:0051260">
    <property type="term" value="P:protein homooligomerization"/>
    <property type="evidence" value="ECO:0007669"/>
    <property type="project" value="InterPro"/>
</dbReference>
<dbReference type="PANTHER" id="PTHR11537">
    <property type="entry name" value="VOLTAGE-GATED POTASSIUM CHANNEL"/>
    <property type="match status" value="1"/>
</dbReference>
<dbReference type="SUPFAM" id="SSF81324">
    <property type="entry name" value="Voltage-gated potassium channels"/>
    <property type="match status" value="1"/>
</dbReference>
<feature type="compositionally biased region" description="Basic and acidic residues" evidence="12">
    <location>
        <begin position="1"/>
        <end position="14"/>
    </location>
</feature>
<evidence type="ECO:0000256" key="11">
    <source>
        <dbReference type="ARBA" id="ARBA00023303"/>
    </source>
</evidence>
<dbReference type="GO" id="GO:0001508">
    <property type="term" value="P:action potential"/>
    <property type="evidence" value="ECO:0007669"/>
    <property type="project" value="TreeGrafter"/>
</dbReference>
<dbReference type="InterPro" id="IPR011333">
    <property type="entry name" value="SKP1/BTB/POZ_sf"/>
</dbReference>
<comment type="subcellular location">
    <subcellularLocation>
        <location evidence="1">Membrane</location>
        <topology evidence="1">Multi-pass membrane protein</topology>
    </subcellularLocation>
</comment>
<evidence type="ECO:0000256" key="2">
    <source>
        <dbReference type="ARBA" id="ARBA00022448"/>
    </source>
</evidence>